<dbReference type="PANTHER" id="PTHR43005:SF1">
    <property type="entry name" value="SPERMIDINE_PUTRESCINE TRANSPORT SYSTEM PERMEASE PROTEIN"/>
    <property type="match status" value="1"/>
</dbReference>
<evidence type="ECO:0000256" key="6">
    <source>
        <dbReference type="ARBA" id="ARBA00023136"/>
    </source>
</evidence>
<protein>
    <submittedName>
        <fullName evidence="9">Carbohydrate ABC transporter membrane protein 1, CUT1 family</fullName>
    </submittedName>
</protein>
<dbReference type="Proteomes" id="UP000199664">
    <property type="component" value="Unassembled WGS sequence"/>
</dbReference>
<feature type="domain" description="ABC transmembrane type-1" evidence="8">
    <location>
        <begin position="71"/>
        <end position="288"/>
    </location>
</feature>
<dbReference type="Gene3D" id="1.10.3720.10">
    <property type="entry name" value="MetI-like"/>
    <property type="match status" value="1"/>
</dbReference>
<accession>A0A1H7HLL9</accession>
<dbReference type="SUPFAM" id="SSF161098">
    <property type="entry name" value="MetI-like"/>
    <property type="match status" value="1"/>
</dbReference>
<evidence type="ECO:0000256" key="5">
    <source>
        <dbReference type="ARBA" id="ARBA00022989"/>
    </source>
</evidence>
<evidence type="ECO:0000256" key="1">
    <source>
        <dbReference type="ARBA" id="ARBA00004651"/>
    </source>
</evidence>
<feature type="transmembrane region" description="Helical" evidence="7">
    <location>
        <begin position="107"/>
        <end position="130"/>
    </location>
</feature>
<evidence type="ECO:0000256" key="7">
    <source>
        <dbReference type="RuleBase" id="RU363032"/>
    </source>
</evidence>
<evidence type="ECO:0000259" key="8">
    <source>
        <dbReference type="PROSITE" id="PS50928"/>
    </source>
</evidence>
<evidence type="ECO:0000313" key="9">
    <source>
        <dbReference type="EMBL" id="SEK51161.1"/>
    </source>
</evidence>
<feature type="transmembrane region" description="Helical" evidence="7">
    <location>
        <begin position="12"/>
        <end position="35"/>
    </location>
</feature>
<organism evidence="9 10">
    <name type="scientific">Bosea lupini</name>
    <dbReference type="NCBI Taxonomy" id="1036779"/>
    <lineage>
        <taxon>Bacteria</taxon>
        <taxon>Pseudomonadati</taxon>
        <taxon>Pseudomonadota</taxon>
        <taxon>Alphaproteobacteria</taxon>
        <taxon>Hyphomicrobiales</taxon>
        <taxon>Boseaceae</taxon>
        <taxon>Bosea</taxon>
    </lineage>
</organism>
<keyword evidence="5 7" id="KW-1133">Transmembrane helix</keyword>
<dbReference type="InterPro" id="IPR000515">
    <property type="entry name" value="MetI-like"/>
</dbReference>
<keyword evidence="2 7" id="KW-0813">Transport</keyword>
<feature type="transmembrane region" description="Helical" evidence="7">
    <location>
        <begin position="267"/>
        <end position="289"/>
    </location>
</feature>
<dbReference type="EMBL" id="FOAN01000001">
    <property type="protein sequence ID" value="SEK51161.1"/>
    <property type="molecule type" value="Genomic_DNA"/>
</dbReference>
<keyword evidence="10" id="KW-1185">Reference proteome</keyword>
<keyword evidence="6 7" id="KW-0472">Membrane</keyword>
<evidence type="ECO:0000256" key="4">
    <source>
        <dbReference type="ARBA" id="ARBA00022692"/>
    </source>
</evidence>
<dbReference type="STRING" id="1036779.SAMN04515666_101698"/>
<dbReference type="AlphaFoldDB" id="A0A1H7HLL9"/>
<reference evidence="10" key="1">
    <citation type="submission" date="2016-10" db="EMBL/GenBank/DDBJ databases">
        <authorList>
            <person name="Varghese N."/>
            <person name="Submissions S."/>
        </authorList>
    </citation>
    <scope>NUCLEOTIDE SEQUENCE [LARGE SCALE GENOMIC DNA]</scope>
    <source>
        <strain evidence="10">LMG 26383,CCUG 61248,R- 45681</strain>
    </source>
</reference>
<dbReference type="CDD" id="cd06261">
    <property type="entry name" value="TM_PBP2"/>
    <property type="match status" value="1"/>
</dbReference>
<comment type="similarity">
    <text evidence="7">Belongs to the binding-protein-dependent transport system permease family.</text>
</comment>
<gene>
    <name evidence="9" type="ORF">SAMN04515666_101698</name>
</gene>
<dbReference type="Pfam" id="PF00528">
    <property type="entry name" value="BPD_transp_1"/>
    <property type="match status" value="1"/>
</dbReference>
<dbReference type="GO" id="GO:0005886">
    <property type="term" value="C:plasma membrane"/>
    <property type="evidence" value="ECO:0007669"/>
    <property type="project" value="UniProtKB-SubCell"/>
</dbReference>
<dbReference type="RefSeq" id="WP_091829757.1">
    <property type="nucleotide sequence ID" value="NZ_FOAN01000001.1"/>
</dbReference>
<sequence>MLLTLKRKYREEVLAASFLWPSLLILVALLIYPLIDVVRLSLHDSNLQREVWVGFGNYIALANDPLFWRAFWQTVIFTFFSVVLHLVIGLGLALLLNMNLDPAFRTLARGLLIVPWLLAPTVAGMIWVLMLQPFGVFNGLLASLGIIDANFTISWLGDPSTALGSVTAMNVWRAFPFFMVMLLAGLQAIPKQLYEAAEIDGASLFRQFWHITLPQLRGVITTIVLLDSIWTFRAFDPVYVMTGGGPAHSSEVLATAIYFDGFQKLKFGYASAEAVVMFIVLFIVSAIYVRRTMSNQQ</sequence>
<evidence type="ECO:0000256" key="3">
    <source>
        <dbReference type="ARBA" id="ARBA00022475"/>
    </source>
</evidence>
<evidence type="ECO:0000256" key="2">
    <source>
        <dbReference type="ARBA" id="ARBA00022448"/>
    </source>
</evidence>
<name>A0A1H7HLL9_9HYPH</name>
<feature type="transmembrane region" description="Helical" evidence="7">
    <location>
        <begin position="170"/>
        <end position="189"/>
    </location>
</feature>
<comment type="subcellular location">
    <subcellularLocation>
        <location evidence="1 7">Cell membrane</location>
        <topology evidence="1 7">Multi-pass membrane protein</topology>
    </subcellularLocation>
</comment>
<dbReference type="GO" id="GO:0055085">
    <property type="term" value="P:transmembrane transport"/>
    <property type="evidence" value="ECO:0007669"/>
    <property type="project" value="InterPro"/>
</dbReference>
<feature type="transmembrane region" description="Helical" evidence="7">
    <location>
        <begin position="70"/>
        <end position="95"/>
    </location>
</feature>
<feature type="transmembrane region" description="Helical" evidence="7">
    <location>
        <begin position="136"/>
        <end position="158"/>
    </location>
</feature>
<dbReference type="InterPro" id="IPR035906">
    <property type="entry name" value="MetI-like_sf"/>
</dbReference>
<keyword evidence="3" id="KW-1003">Cell membrane</keyword>
<dbReference type="OrthoDB" id="7375219at2"/>
<evidence type="ECO:0000313" key="10">
    <source>
        <dbReference type="Proteomes" id="UP000199664"/>
    </source>
</evidence>
<dbReference type="PANTHER" id="PTHR43005">
    <property type="entry name" value="BLR7065 PROTEIN"/>
    <property type="match status" value="1"/>
</dbReference>
<proteinExistence type="inferred from homology"/>
<dbReference type="PROSITE" id="PS50928">
    <property type="entry name" value="ABC_TM1"/>
    <property type="match status" value="1"/>
</dbReference>
<keyword evidence="4 7" id="KW-0812">Transmembrane</keyword>